<dbReference type="GO" id="GO:0006310">
    <property type="term" value="P:DNA recombination"/>
    <property type="evidence" value="ECO:0007669"/>
    <property type="project" value="UniProtKB-KW"/>
</dbReference>
<keyword evidence="7" id="KW-0479">Metal-binding</keyword>
<dbReference type="InterPro" id="IPR012309">
    <property type="entry name" value="DNA_ligase_ATP-dep_C"/>
</dbReference>
<evidence type="ECO:0000256" key="20">
    <source>
        <dbReference type="ARBA" id="ARBA00034003"/>
    </source>
</evidence>
<dbReference type="GO" id="GO:0003677">
    <property type="term" value="F:DNA binding"/>
    <property type="evidence" value="ECO:0007669"/>
    <property type="project" value="UniProtKB-KW"/>
</dbReference>
<evidence type="ECO:0000256" key="7">
    <source>
        <dbReference type="ARBA" id="ARBA00022723"/>
    </source>
</evidence>
<dbReference type="PANTHER" id="PTHR42705">
    <property type="entry name" value="BIFUNCTIONAL NON-HOMOLOGOUS END JOINING PROTEIN LIGD"/>
    <property type="match status" value="1"/>
</dbReference>
<feature type="domain" description="ATP-dependent DNA ligase family profile" evidence="21">
    <location>
        <begin position="100"/>
        <end position="232"/>
    </location>
</feature>
<keyword evidence="17" id="KW-0464">Manganese</keyword>
<evidence type="ECO:0000259" key="21">
    <source>
        <dbReference type="PROSITE" id="PS50160"/>
    </source>
</evidence>
<evidence type="ECO:0000256" key="14">
    <source>
        <dbReference type="ARBA" id="ARBA00023125"/>
    </source>
</evidence>
<keyword evidence="9" id="KW-0227">DNA damage</keyword>
<keyword evidence="6" id="KW-0540">Nuclease</keyword>
<sequence length="664" mass="76132">MARSKSKMPTRISPMLCTLTKEPPRNEDYLFEVKWDGYRIVSFVRHGEVRMDSRSGLNYTSRYPVIADALKKLGHEVILDGEVVVFNDSGNADFDALQKYNGIASPISYCVFDLLWLDGNDLRSQPLTVRKELLKQLVRKDDTFHYSESYDDGQELYQRVLDLNMEGIVAKRKDSEYIEGERAYSWLKIPTRKRQEFVIGGWAESEKARSFKSLLFGAYENGRFTWIGRGGGGFKDKEMPVILEQLEALEVSESPFVNEVLDTKGAKIHWVKPQLVANFEFATWTKTGRIRKPTTFLGFRSDKRPEQVVREVPKDVQKIHELTDKIEPASKIPPSKLYLNAGSNWRRVDEAIAGKEISDFPMANCTIQLHDVGRELWKSIPKGELILYYNKISKFILPHIQHRPQSLNLKLTHAGGPTTFIKDMENRQPDCAEIFIDQRRVAKKGKRKQIDYLVCNNIETLLSMVDWGCVDINPWASQTKAPEFPDYLWLDLDPTVENTEEEDQGFEMAIEVAGAVKEVLDKFGLKGYIKTSGKTGLHVYIPVRDINFDTSLFLGRYLADRVNELVPDISTRSITKAHRKGKVYIDADQNNYADTLAAVYSVRPYHQPTVSTPLDWKEVKSGLDRYSFTINTIEKRLEKKGDVFLSVLDEKIRSRNYSVLAKLP</sequence>
<keyword evidence="16" id="KW-0234">DNA repair</keyword>
<keyword evidence="4" id="KW-0808">Transferase</keyword>
<dbReference type="EC" id="6.5.1.1" evidence="2"/>
<dbReference type="InterPro" id="IPR052171">
    <property type="entry name" value="NHEJ_LigD"/>
</dbReference>
<evidence type="ECO:0000256" key="17">
    <source>
        <dbReference type="ARBA" id="ARBA00023211"/>
    </source>
</evidence>
<proteinExistence type="predicted"/>
<keyword evidence="8" id="KW-0547">Nucleotide-binding</keyword>
<dbReference type="AlphaFoldDB" id="A0A4U9U5T1"/>
<evidence type="ECO:0000256" key="9">
    <source>
        <dbReference type="ARBA" id="ARBA00022763"/>
    </source>
</evidence>
<evidence type="ECO:0000256" key="15">
    <source>
        <dbReference type="ARBA" id="ARBA00023172"/>
    </source>
</evidence>
<evidence type="ECO:0000256" key="2">
    <source>
        <dbReference type="ARBA" id="ARBA00012727"/>
    </source>
</evidence>
<dbReference type="GeneID" id="78460989"/>
<evidence type="ECO:0000256" key="19">
    <source>
        <dbReference type="ARBA" id="ARBA00029943"/>
    </source>
</evidence>
<evidence type="ECO:0000256" key="11">
    <source>
        <dbReference type="ARBA" id="ARBA00022839"/>
    </source>
</evidence>
<evidence type="ECO:0000256" key="12">
    <source>
        <dbReference type="ARBA" id="ARBA00022840"/>
    </source>
</evidence>
<dbReference type="GO" id="GO:0003910">
    <property type="term" value="F:DNA ligase (ATP) activity"/>
    <property type="evidence" value="ECO:0007669"/>
    <property type="project" value="UniProtKB-EC"/>
</dbReference>
<dbReference type="RefSeq" id="WP_160169536.1">
    <property type="nucleotide sequence ID" value="NZ_LR590484.1"/>
</dbReference>
<dbReference type="GO" id="GO:0003887">
    <property type="term" value="F:DNA-directed DNA polymerase activity"/>
    <property type="evidence" value="ECO:0007669"/>
    <property type="project" value="UniProtKB-KW"/>
</dbReference>
<dbReference type="InterPro" id="IPR012310">
    <property type="entry name" value="DNA_ligase_ATP-dep_cent"/>
</dbReference>
<dbReference type="NCBIfam" id="TIGR02779">
    <property type="entry name" value="NHEJ_ligase_lig"/>
    <property type="match status" value="1"/>
</dbReference>
<dbReference type="GO" id="GO:0004527">
    <property type="term" value="F:exonuclease activity"/>
    <property type="evidence" value="ECO:0007669"/>
    <property type="project" value="UniProtKB-KW"/>
</dbReference>
<keyword evidence="13" id="KW-0239">DNA-directed DNA polymerase</keyword>
<dbReference type="STRING" id="1123265.GCA_000686625_04921"/>
<keyword evidence="18" id="KW-0511">Multifunctional enzyme</keyword>
<reference evidence="22 23" key="1">
    <citation type="submission" date="2019-05" db="EMBL/GenBank/DDBJ databases">
        <authorList>
            <consortium name="Pathogen Informatics"/>
        </authorList>
    </citation>
    <scope>NUCLEOTIDE SEQUENCE [LARGE SCALE GENOMIC DNA]</scope>
    <source>
        <strain evidence="22 23">NCTC11429</strain>
    </source>
</reference>
<dbReference type="EMBL" id="LR590484">
    <property type="protein sequence ID" value="VTR28260.1"/>
    <property type="molecule type" value="Genomic_DNA"/>
</dbReference>
<evidence type="ECO:0000256" key="10">
    <source>
        <dbReference type="ARBA" id="ARBA00022801"/>
    </source>
</evidence>
<dbReference type="InterPro" id="IPR014145">
    <property type="entry name" value="LigD_pol_dom"/>
</dbReference>
<organism evidence="22 23">
    <name type="scientific">Sphingobacterium thalpophilum</name>
    <dbReference type="NCBI Taxonomy" id="259"/>
    <lineage>
        <taxon>Bacteria</taxon>
        <taxon>Pseudomonadati</taxon>
        <taxon>Bacteroidota</taxon>
        <taxon>Sphingobacteriia</taxon>
        <taxon>Sphingobacteriales</taxon>
        <taxon>Sphingobacteriaceae</taxon>
        <taxon>Sphingobacterium</taxon>
    </lineage>
</organism>
<gene>
    <name evidence="22" type="ORF">NCTC11429_00159</name>
</gene>
<dbReference type="InterPro" id="IPR014143">
    <property type="entry name" value="NHEJ_ligase_prk"/>
</dbReference>
<evidence type="ECO:0000256" key="3">
    <source>
        <dbReference type="ARBA" id="ARBA00022598"/>
    </source>
</evidence>
<evidence type="ECO:0000256" key="4">
    <source>
        <dbReference type="ARBA" id="ARBA00022679"/>
    </source>
</evidence>
<comment type="catalytic activity">
    <reaction evidence="20">
        <text>ATP + (deoxyribonucleotide)n-3'-hydroxyl + 5'-phospho-(deoxyribonucleotide)m = (deoxyribonucleotide)n+m + AMP + diphosphate.</text>
        <dbReference type="EC" id="6.5.1.1"/>
    </reaction>
</comment>
<evidence type="ECO:0000313" key="22">
    <source>
        <dbReference type="EMBL" id="VTR28260.1"/>
    </source>
</evidence>
<dbReference type="Gene3D" id="2.40.50.140">
    <property type="entry name" value="Nucleic acid-binding proteins"/>
    <property type="match status" value="1"/>
</dbReference>
<evidence type="ECO:0000256" key="5">
    <source>
        <dbReference type="ARBA" id="ARBA00022695"/>
    </source>
</evidence>
<dbReference type="GO" id="GO:0046872">
    <property type="term" value="F:metal ion binding"/>
    <property type="evidence" value="ECO:0007669"/>
    <property type="project" value="UniProtKB-KW"/>
</dbReference>
<keyword evidence="12" id="KW-0067">ATP-binding</keyword>
<dbReference type="Gene3D" id="3.30.470.30">
    <property type="entry name" value="DNA ligase/mRNA capping enzyme"/>
    <property type="match status" value="1"/>
</dbReference>
<keyword evidence="3 22" id="KW-0436">Ligase</keyword>
<keyword evidence="15" id="KW-0233">DNA recombination</keyword>
<dbReference type="Proteomes" id="UP000308196">
    <property type="component" value="Chromosome"/>
</dbReference>
<dbReference type="NCBIfam" id="TIGR02776">
    <property type="entry name" value="NHEJ_ligase_prk"/>
    <property type="match status" value="1"/>
</dbReference>
<dbReference type="SUPFAM" id="SSF50249">
    <property type="entry name" value="Nucleic acid-binding proteins"/>
    <property type="match status" value="1"/>
</dbReference>
<keyword evidence="14" id="KW-0238">DNA-binding</keyword>
<evidence type="ECO:0000256" key="13">
    <source>
        <dbReference type="ARBA" id="ARBA00022932"/>
    </source>
</evidence>
<dbReference type="CDD" id="cd07906">
    <property type="entry name" value="Adenylation_DNA_ligase_LigD_LigC"/>
    <property type="match status" value="1"/>
</dbReference>
<dbReference type="Pfam" id="PF21686">
    <property type="entry name" value="LigD_Prim-Pol"/>
    <property type="match status" value="1"/>
</dbReference>
<dbReference type="GO" id="GO:0006281">
    <property type="term" value="P:DNA repair"/>
    <property type="evidence" value="ECO:0007669"/>
    <property type="project" value="UniProtKB-KW"/>
</dbReference>
<dbReference type="Pfam" id="PF04679">
    <property type="entry name" value="DNA_ligase_A_C"/>
    <property type="match status" value="1"/>
</dbReference>
<evidence type="ECO:0000256" key="1">
    <source>
        <dbReference type="ARBA" id="ARBA00001936"/>
    </source>
</evidence>
<evidence type="ECO:0000256" key="16">
    <source>
        <dbReference type="ARBA" id="ARBA00023204"/>
    </source>
</evidence>
<dbReference type="CDD" id="cd07971">
    <property type="entry name" value="OBF_DNA_ligase_LigD"/>
    <property type="match status" value="1"/>
</dbReference>
<dbReference type="SUPFAM" id="SSF56091">
    <property type="entry name" value="DNA ligase/mRNA capping enzyme, catalytic domain"/>
    <property type="match status" value="1"/>
</dbReference>
<dbReference type="Gene3D" id="3.90.920.10">
    <property type="entry name" value="DNA primase, PRIM domain"/>
    <property type="match status" value="1"/>
</dbReference>
<dbReference type="PANTHER" id="PTHR42705:SF2">
    <property type="entry name" value="BIFUNCTIONAL NON-HOMOLOGOUS END JOINING PROTEIN LIGD"/>
    <property type="match status" value="1"/>
</dbReference>
<evidence type="ECO:0000313" key="23">
    <source>
        <dbReference type="Proteomes" id="UP000308196"/>
    </source>
</evidence>
<dbReference type="PROSITE" id="PS50160">
    <property type="entry name" value="DNA_LIGASE_A3"/>
    <property type="match status" value="1"/>
</dbReference>
<protein>
    <recommendedName>
        <fullName evidence="2">DNA ligase (ATP)</fullName>
        <ecNumber evidence="2">6.5.1.1</ecNumber>
    </recommendedName>
    <alternativeName>
        <fullName evidence="19">NHEJ DNA polymerase</fullName>
    </alternativeName>
</protein>
<dbReference type="GO" id="GO:0005524">
    <property type="term" value="F:ATP binding"/>
    <property type="evidence" value="ECO:0007669"/>
    <property type="project" value="UniProtKB-KW"/>
</dbReference>
<keyword evidence="10" id="KW-0378">Hydrolase</keyword>
<dbReference type="InterPro" id="IPR012340">
    <property type="entry name" value="NA-bd_OB-fold"/>
</dbReference>
<accession>A0A4U9U5T1</accession>
<keyword evidence="5" id="KW-0548">Nucleotidyltransferase</keyword>
<evidence type="ECO:0000256" key="18">
    <source>
        <dbReference type="ARBA" id="ARBA00023268"/>
    </source>
</evidence>
<dbReference type="Gene3D" id="3.30.1490.70">
    <property type="match status" value="1"/>
</dbReference>
<evidence type="ECO:0000256" key="8">
    <source>
        <dbReference type="ARBA" id="ARBA00022741"/>
    </source>
</evidence>
<dbReference type="Pfam" id="PF01068">
    <property type="entry name" value="DNA_ligase_A_M"/>
    <property type="match status" value="1"/>
</dbReference>
<dbReference type="InterPro" id="IPR014146">
    <property type="entry name" value="LigD_ligase_dom"/>
</dbReference>
<keyword evidence="11" id="KW-0269">Exonuclease</keyword>
<comment type="cofactor">
    <cofactor evidence="1">
        <name>Mn(2+)</name>
        <dbReference type="ChEBI" id="CHEBI:29035"/>
    </cofactor>
</comment>
<dbReference type="KEGG" id="stha:NCTC11429_00159"/>
<name>A0A4U9U5T1_9SPHI</name>
<evidence type="ECO:0000256" key="6">
    <source>
        <dbReference type="ARBA" id="ARBA00022722"/>
    </source>
</evidence>